<dbReference type="InterPro" id="IPR041457">
    <property type="entry name" value="CxC2_KDZ-assoc"/>
</dbReference>
<dbReference type="EMBL" id="JH687918">
    <property type="protein sequence ID" value="EJD34833.1"/>
    <property type="molecule type" value="Genomic_DNA"/>
</dbReference>
<proteinExistence type="predicted"/>
<dbReference type="AlphaFoldDB" id="J0CWA8"/>
<dbReference type="Proteomes" id="UP000006514">
    <property type="component" value="Unassembled WGS sequence"/>
</dbReference>
<dbReference type="InParanoid" id="J0CWA8"/>
<dbReference type="OrthoDB" id="3263156at2759"/>
<gene>
    <name evidence="2" type="ORF">AURDEDRAFT_75829</name>
</gene>
<dbReference type="Pfam" id="PF18803">
    <property type="entry name" value="CxC2"/>
    <property type="match status" value="1"/>
</dbReference>
<dbReference type="CDD" id="cd19757">
    <property type="entry name" value="Bbox1"/>
    <property type="match status" value="1"/>
</dbReference>
<keyword evidence="3" id="KW-1185">Reference proteome</keyword>
<evidence type="ECO:0000313" key="2">
    <source>
        <dbReference type="EMBL" id="EJD34833.1"/>
    </source>
</evidence>
<sequence length="208" mass="24231">MTDFKDNGAEKLLDISYERQYDSRFGSRCPHCKDGLAEYKCFECFNSRPLCKDCVLKMHVHAPFHDIDFWNGHFLERRSLSSLGELFPGSFIRPQTAFTAGALRDFHLLTLTTKLTSSAYTTFLRRKTDYWSKETTKDRAREFFTAFRMYSFLAKVKETGVDIPRHRQEFPAGSMATFCAACPQPGINMSPDWKTRPDNLKCVFRTRW</sequence>
<protein>
    <recommendedName>
        <fullName evidence="1">CxC2-like cysteine cluster KDZ transposase-associated domain-containing protein</fullName>
    </recommendedName>
</protein>
<feature type="domain" description="CxC2-like cysteine cluster KDZ transposase-associated" evidence="1">
    <location>
        <begin position="85"/>
        <end position="129"/>
    </location>
</feature>
<evidence type="ECO:0000313" key="3">
    <source>
        <dbReference type="Proteomes" id="UP000006514"/>
    </source>
</evidence>
<accession>J0CWA8</accession>
<name>J0CWA8_AURST</name>
<organism evidence="2 3">
    <name type="scientific">Auricularia subglabra (strain TFB-10046 / SS5)</name>
    <name type="common">White-rot fungus</name>
    <name type="synonym">Auricularia delicata (strain TFB10046)</name>
    <dbReference type="NCBI Taxonomy" id="717982"/>
    <lineage>
        <taxon>Eukaryota</taxon>
        <taxon>Fungi</taxon>
        <taxon>Dikarya</taxon>
        <taxon>Basidiomycota</taxon>
        <taxon>Agaricomycotina</taxon>
        <taxon>Agaricomycetes</taxon>
        <taxon>Auriculariales</taxon>
        <taxon>Auriculariaceae</taxon>
        <taxon>Auricularia</taxon>
    </lineage>
</organism>
<reference evidence="3" key="1">
    <citation type="journal article" date="2012" name="Science">
        <title>The Paleozoic origin of enzymatic lignin decomposition reconstructed from 31 fungal genomes.</title>
        <authorList>
            <person name="Floudas D."/>
            <person name="Binder M."/>
            <person name="Riley R."/>
            <person name="Barry K."/>
            <person name="Blanchette R.A."/>
            <person name="Henrissat B."/>
            <person name="Martinez A.T."/>
            <person name="Otillar R."/>
            <person name="Spatafora J.W."/>
            <person name="Yadav J.S."/>
            <person name="Aerts A."/>
            <person name="Benoit I."/>
            <person name="Boyd A."/>
            <person name="Carlson A."/>
            <person name="Copeland A."/>
            <person name="Coutinho P.M."/>
            <person name="de Vries R.P."/>
            <person name="Ferreira P."/>
            <person name="Findley K."/>
            <person name="Foster B."/>
            <person name="Gaskell J."/>
            <person name="Glotzer D."/>
            <person name="Gorecki P."/>
            <person name="Heitman J."/>
            <person name="Hesse C."/>
            <person name="Hori C."/>
            <person name="Igarashi K."/>
            <person name="Jurgens J.A."/>
            <person name="Kallen N."/>
            <person name="Kersten P."/>
            <person name="Kohler A."/>
            <person name="Kuees U."/>
            <person name="Kumar T.K.A."/>
            <person name="Kuo A."/>
            <person name="LaButti K."/>
            <person name="Larrondo L.F."/>
            <person name="Lindquist E."/>
            <person name="Ling A."/>
            <person name="Lombard V."/>
            <person name="Lucas S."/>
            <person name="Lundell T."/>
            <person name="Martin R."/>
            <person name="McLaughlin D.J."/>
            <person name="Morgenstern I."/>
            <person name="Morin E."/>
            <person name="Murat C."/>
            <person name="Nagy L.G."/>
            <person name="Nolan M."/>
            <person name="Ohm R.A."/>
            <person name="Patyshakuliyeva A."/>
            <person name="Rokas A."/>
            <person name="Ruiz-Duenas F.J."/>
            <person name="Sabat G."/>
            <person name="Salamov A."/>
            <person name="Samejima M."/>
            <person name="Schmutz J."/>
            <person name="Slot J.C."/>
            <person name="St John F."/>
            <person name="Stenlid J."/>
            <person name="Sun H."/>
            <person name="Sun S."/>
            <person name="Syed K."/>
            <person name="Tsang A."/>
            <person name="Wiebenga A."/>
            <person name="Young D."/>
            <person name="Pisabarro A."/>
            <person name="Eastwood D.C."/>
            <person name="Martin F."/>
            <person name="Cullen D."/>
            <person name="Grigoriev I.V."/>
            <person name="Hibbett D.S."/>
        </authorList>
    </citation>
    <scope>NUCLEOTIDE SEQUENCE [LARGE SCALE GENOMIC DNA]</scope>
    <source>
        <strain evidence="3">TFB10046</strain>
    </source>
</reference>
<evidence type="ECO:0000259" key="1">
    <source>
        <dbReference type="Pfam" id="PF18803"/>
    </source>
</evidence>
<dbReference type="KEGG" id="adl:AURDEDRAFT_75829"/>